<dbReference type="AlphaFoldDB" id="S5ZV50"/>
<organism evidence="1 2">
    <name type="scientific">Treponema pedis str. T A4</name>
    <dbReference type="NCBI Taxonomy" id="1291379"/>
    <lineage>
        <taxon>Bacteria</taxon>
        <taxon>Pseudomonadati</taxon>
        <taxon>Spirochaetota</taxon>
        <taxon>Spirochaetia</taxon>
        <taxon>Spirochaetales</taxon>
        <taxon>Treponemataceae</taxon>
        <taxon>Treponema</taxon>
    </lineage>
</organism>
<dbReference type="HOGENOM" id="CLU_3206568_0_0_12"/>
<dbReference type="KEGG" id="tped:TPE_1621"/>
<reference evidence="1 2" key="1">
    <citation type="journal article" date="2013" name="PLoS ONE">
        <title>Genome-Wide Relatedness of Treponema pedis, from Gingiva and Necrotic Skin Lesions of Pigs, with the Human Oral Pathogen Treponema denticola.</title>
        <authorList>
            <person name="Svartstrom O."/>
            <person name="Mushtaq M."/>
            <person name="Pringle M."/>
            <person name="Segerman B."/>
        </authorList>
    </citation>
    <scope>NUCLEOTIDE SEQUENCE [LARGE SCALE GENOMIC DNA]</scope>
    <source>
        <strain evidence="1">T A4</strain>
    </source>
</reference>
<dbReference type="STRING" id="1291379.TPE_1621"/>
<dbReference type="Proteomes" id="UP000015620">
    <property type="component" value="Chromosome"/>
</dbReference>
<gene>
    <name evidence="1" type="ORF">TPE_1621</name>
</gene>
<evidence type="ECO:0000313" key="2">
    <source>
        <dbReference type="Proteomes" id="UP000015620"/>
    </source>
</evidence>
<protein>
    <submittedName>
        <fullName evidence="1">Uncharacterized protein</fullName>
    </submittedName>
</protein>
<evidence type="ECO:0000313" key="1">
    <source>
        <dbReference type="EMBL" id="AGT44105.1"/>
    </source>
</evidence>
<keyword evidence="2" id="KW-1185">Reference proteome</keyword>
<name>S5ZV50_9SPIR</name>
<proteinExistence type="predicted"/>
<sequence length="45" mass="5791">MWAKQLYYYFNQFVPQKDRHFYRIEEEKTFEENMFEVCGIKFSRL</sequence>
<accession>S5ZV50</accession>
<dbReference type="EMBL" id="CP004120">
    <property type="protein sequence ID" value="AGT44105.1"/>
    <property type="molecule type" value="Genomic_DNA"/>
</dbReference>